<feature type="compositionally biased region" description="Low complexity" evidence="1">
    <location>
        <begin position="34"/>
        <end position="47"/>
    </location>
</feature>
<keyword evidence="2" id="KW-0812">Transmembrane</keyword>
<evidence type="ECO:0000256" key="1">
    <source>
        <dbReference type="SAM" id="MobiDB-lite"/>
    </source>
</evidence>
<feature type="compositionally biased region" description="Polar residues" evidence="1">
    <location>
        <begin position="556"/>
        <end position="565"/>
    </location>
</feature>
<keyword evidence="2" id="KW-0472">Membrane</keyword>
<dbReference type="Proteomes" id="UP000756346">
    <property type="component" value="Unassembled WGS sequence"/>
</dbReference>
<dbReference type="EMBL" id="JAGTJQ010000002">
    <property type="protein sequence ID" value="KAH7038236.1"/>
    <property type="molecule type" value="Genomic_DNA"/>
</dbReference>
<name>A0A9P8YCI4_9PEZI</name>
<feature type="compositionally biased region" description="Low complexity" evidence="1">
    <location>
        <begin position="65"/>
        <end position="74"/>
    </location>
</feature>
<feature type="region of interest" description="Disordered" evidence="1">
    <location>
        <begin position="149"/>
        <end position="231"/>
    </location>
</feature>
<feature type="compositionally biased region" description="Pro residues" evidence="1">
    <location>
        <begin position="195"/>
        <end position="204"/>
    </location>
</feature>
<reference evidence="3" key="1">
    <citation type="journal article" date="2021" name="Nat. Commun.">
        <title>Genetic determinants of endophytism in the Arabidopsis root mycobiome.</title>
        <authorList>
            <person name="Mesny F."/>
            <person name="Miyauchi S."/>
            <person name="Thiergart T."/>
            <person name="Pickel B."/>
            <person name="Atanasova L."/>
            <person name="Karlsson M."/>
            <person name="Huettel B."/>
            <person name="Barry K.W."/>
            <person name="Haridas S."/>
            <person name="Chen C."/>
            <person name="Bauer D."/>
            <person name="Andreopoulos W."/>
            <person name="Pangilinan J."/>
            <person name="LaButti K."/>
            <person name="Riley R."/>
            <person name="Lipzen A."/>
            <person name="Clum A."/>
            <person name="Drula E."/>
            <person name="Henrissat B."/>
            <person name="Kohler A."/>
            <person name="Grigoriev I.V."/>
            <person name="Martin F.M."/>
            <person name="Hacquard S."/>
        </authorList>
    </citation>
    <scope>NUCLEOTIDE SEQUENCE</scope>
    <source>
        <strain evidence="3">MPI-CAGE-CH-0230</strain>
    </source>
</reference>
<dbReference type="GeneID" id="70187744"/>
<dbReference type="AlphaFoldDB" id="A0A9P8YCI4"/>
<accession>A0A9P8YCI4</accession>
<evidence type="ECO:0000256" key="2">
    <source>
        <dbReference type="SAM" id="Phobius"/>
    </source>
</evidence>
<keyword evidence="4" id="KW-1185">Reference proteome</keyword>
<dbReference type="OrthoDB" id="5593235at2759"/>
<evidence type="ECO:0000313" key="3">
    <source>
        <dbReference type="EMBL" id="KAH7038236.1"/>
    </source>
</evidence>
<protein>
    <submittedName>
        <fullName evidence="3">Uncharacterized protein</fullName>
    </submittedName>
</protein>
<comment type="caution">
    <text evidence="3">The sequence shown here is derived from an EMBL/GenBank/DDBJ whole genome shotgun (WGS) entry which is preliminary data.</text>
</comment>
<keyword evidence="2" id="KW-1133">Transmembrane helix</keyword>
<feature type="transmembrane region" description="Helical" evidence="2">
    <location>
        <begin position="96"/>
        <end position="119"/>
    </location>
</feature>
<organism evidence="3 4">
    <name type="scientific">Microdochium trichocladiopsis</name>
    <dbReference type="NCBI Taxonomy" id="1682393"/>
    <lineage>
        <taxon>Eukaryota</taxon>
        <taxon>Fungi</taxon>
        <taxon>Dikarya</taxon>
        <taxon>Ascomycota</taxon>
        <taxon>Pezizomycotina</taxon>
        <taxon>Sordariomycetes</taxon>
        <taxon>Xylariomycetidae</taxon>
        <taxon>Xylariales</taxon>
        <taxon>Microdochiaceae</taxon>
        <taxon>Microdochium</taxon>
    </lineage>
</organism>
<feature type="compositionally biased region" description="Basic and acidic residues" evidence="1">
    <location>
        <begin position="48"/>
        <end position="61"/>
    </location>
</feature>
<sequence>MEQKTRQEATGLLSGAYRGPGDDEKQHQAANHTSSSSSSSRSSSDNSSHADDDAWRSRPDDFDSDSPSSSAYPSFRSNHTLNRLFYSVGGAARRRALLGLASLILVSLMFWGFGVHTILLKEKEKFLHNSQPGSGVIPPPPPAVTPTSLPFLNGGSHANPVHDDLANPVPPAKVTPPTHAAPKPDPVKVEDKPETAPPPPPPPAHAVDVPAGTLDEHGHNRKPSNESDFCTTWPVDEMGGYKPKAIHGDQRHKLSSHAPAGGWKKPTGFKIIAMVFYGRKRNVDILDCYLRQNLASNGGYLDEIRFMVKTTNEDDIEWLRAFVKTVEGYKYQDLDLCTTQQGYGCIWEYADEDDTLYIKIDDDILYIHPDAIPQMVHTRLAVPEPFAVSAQLVNSPISGLQQYHYGAIHPFIPDPYSHPTRRPGEEWRPSKWGVLAKGMKAFIDGANMEVQASYDGHPWVLMTDSLADMTPLLKTPMGDWQGHLADDPAFGPGWKSWAIAAQQEYSLLYNIELDEMDRYHFGRRIRYDKTAPSHMATAAEPPAAAATPKQQQQSPRSASIVNPHPSTGGENLFDVQFMRYNLNFVAVWGRDVKLGLPVGDDEADFTQWIPRRLGRPFVIDTRAIVAHNSFFTQHGGIRQTDLLDRWRAVANELACKPDNLKVPWDLRCKGF</sequence>
<evidence type="ECO:0000313" key="4">
    <source>
        <dbReference type="Proteomes" id="UP000756346"/>
    </source>
</evidence>
<dbReference type="RefSeq" id="XP_046017357.1">
    <property type="nucleotide sequence ID" value="XM_046158198.1"/>
</dbReference>
<gene>
    <name evidence="3" type="ORF">B0I36DRAFT_359824</name>
</gene>
<feature type="compositionally biased region" description="Low complexity" evidence="1">
    <location>
        <begin position="536"/>
        <end position="555"/>
    </location>
</feature>
<proteinExistence type="predicted"/>
<feature type="region of interest" description="Disordered" evidence="1">
    <location>
        <begin position="534"/>
        <end position="565"/>
    </location>
</feature>
<feature type="compositionally biased region" description="Basic and acidic residues" evidence="1">
    <location>
        <begin position="185"/>
        <end position="194"/>
    </location>
</feature>
<feature type="region of interest" description="Disordered" evidence="1">
    <location>
        <begin position="1"/>
        <end position="74"/>
    </location>
</feature>